<dbReference type="AlphaFoldDB" id="A0A218P3U0"/>
<name>A0A218P3U0_THECE</name>
<sequence length="418" mass="47967">MIERGTWAEVLLDYRSLPFEGIKREVEVKVPNTRMAVAIIGPRRAGKTYLMRQLMEELKSEGVREEDIAYVNLEDPRLVGASLKDLMTLLDIVRDMGGGKLHLFLDEVQVVEGWERFVRYLLDMGHRVFVSGSSAKLLSKEIATQLRGRSVTVSVFPFSFPEFLRARGFRVKRYLSSEEKAGLRALLDEYLEWGGYPEVVLNPHMRAEVLRGILELAIYRDIVERWEVRNLRALRLLLKILARSSHLTLNRTYSTMKSLGISVGKTTIGDYLEYLGDAFILHRLPPRVKSYKKAELLGFKPYLVDNGLLRVLGVKDRGRLIENLVMVELLRRGFEPGEDLFYVPGDGWEVDFLAGDELIQVSYELHPLNRERELRALAEATKRIKAKELTLVTFANEGTITLKGRTIEVVPLHDWLLR</sequence>
<keyword evidence="4" id="KW-1185">Reference proteome</keyword>
<feature type="domain" description="DUF4143" evidence="2">
    <location>
        <begin position="220"/>
        <end position="354"/>
    </location>
</feature>
<reference evidence="3 4" key="1">
    <citation type="submission" date="2016-03" db="EMBL/GenBank/DDBJ databases">
        <title>Complete genome sequence of Thermococcus celer.</title>
        <authorList>
            <person name="Oger P.M."/>
        </authorList>
    </citation>
    <scope>NUCLEOTIDE SEQUENCE [LARGE SCALE GENOMIC DNA]</scope>
    <source>
        <strain evidence="3 4">Vu 13</strain>
    </source>
</reference>
<dbReference type="GeneID" id="33324804"/>
<feature type="domain" description="AAA" evidence="1">
    <location>
        <begin position="34"/>
        <end position="164"/>
    </location>
</feature>
<dbReference type="RefSeq" id="WP_088863521.1">
    <property type="nucleotide sequence ID" value="NZ_CP014854.1"/>
</dbReference>
<evidence type="ECO:0000313" key="3">
    <source>
        <dbReference type="EMBL" id="ASI99600.1"/>
    </source>
</evidence>
<evidence type="ECO:0000313" key="4">
    <source>
        <dbReference type="Proteomes" id="UP000197156"/>
    </source>
</evidence>
<proteinExistence type="predicted"/>
<evidence type="ECO:0000259" key="1">
    <source>
        <dbReference type="Pfam" id="PF13173"/>
    </source>
</evidence>
<dbReference type="Pfam" id="PF13173">
    <property type="entry name" value="AAA_14"/>
    <property type="match status" value="1"/>
</dbReference>
<evidence type="ECO:0000259" key="2">
    <source>
        <dbReference type="Pfam" id="PF13635"/>
    </source>
</evidence>
<dbReference type="KEGG" id="tce:A3L02_08540"/>
<dbReference type="Proteomes" id="UP000197156">
    <property type="component" value="Chromosome"/>
</dbReference>
<protein>
    <submittedName>
        <fullName evidence="3">ATPase</fullName>
    </submittedName>
</protein>
<dbReference type="OrthoDB" id="371918at2157"/>
<gene>
    <name evidence="3" type="ORF">A3L02_08540</name>
</gene>
<dbReference type="EMBL" id="CP014854">
    <property type="protein sequence ID" value="ASI99600.1"/>
    <property type="molecule type" value="Genomic_DNA"/>
</dbReference>
<dbReference type="SUPFAM" id="SSF52540">
    <property type="entry name" value="P-loop containing nucleoside triphosphate hydrolases"/>
    <property type="match status" value="1"/>
</dbReference>
<dbReference type="InterPro" id="IPR041682">
    <property type="entry name" value="AAA_14"/>
</dbReference>
<dbReference type="Pfam" id="PF13635">
    <property type="entry name" value="DUF4143"/>
    <property type="match status" value="1"/>
</dbReference>
<dbReference type="Gene3D" id="3.40.50.300">
    <property type="entry name" value="P-loop containing nucleotide triphosphate hydrolases"/>
    <property type="match status" value="1"/>
</dbReference>
<organism evidence="3 4">
    <name type="scientific">Thermococcus celer Vu 13 = JCM 8558</name>
    <dbReference type="NCBI Taxonomy" id="1293037"/>
    <lineage>
        <taxon>Archaea</taxon>
        <taxon>Methanobacteriati</taxon>
        <taxon>Methanobacteriota</taxon>
        <taxon>Thermococci</taxon>
        <taxon>Thermococcales</taxon>
        <taxon>Thermococcaceae</taxon>
        <taxon>Thermococcus</taxon>
    </lineage>
</organism>
<accession>A0A218P3U0</accession>
<dbReference type="PANTHER" id="PTHR33295">
    <property type="entry name" value="ATPASE"/>
    <property type="match status" value="1"/>
</dbReference>
<dbReference type="PANTHER" id="PTHR33295:SF21">
    <property type="entry name" value="ATPASE, AAA SUPERFAMILY-RELATED"/>
    <property type="match status" value="1"/>
</dbReference>
<dbReference type="InterPro" id="IPR027417">
    <property type="entry name" value="P-loop_NTPase"/>
</dbReference>
<dbReference type="InterPro" id="IPR025420">
    <property type="entry name" value="DUF4143"/>
</dbReference>